<organism evidence="2 3">
    <name type="scientific">Streptomyces zhaozhouensis</name>
    <dbReference type="NCBI Taxonomy" id="1300267"/>
    <lineage>
        <taxon>Bacteria</taxon>
        <taxon>Bacillati</taxon>
        <taxon>Actinomycetota</taxon>
        <taxon>Actinomycetes</taxon>
        <taxon>Kitasatosporales</taxon>
        <taxon>Streptomycetaceae</taxon>
        <taxon>Streptomyces</taxon>
    </lineage>
</organism>
<gene>
    <name evidence="2" type="ORF">SAMN06297387_10258</name>
</gene>
<evidence type="ECO:0000313" key="2">
    <source>
        <dbReference type="EMBL" id="SOD60227.1"/>
    </source>
</evidence>
<evidence type="ECO:0008006" key="4">
    <source>
        <dbReference type="Google" id="ProtNLM"/>
    </source>
</evidence>
<sequence length="450" mass="48543">MTTGRAASRLARDLTVSVVLAPAALAAFALVAAPVAFTGGGTRRWGRGRAEESRARAQQAKDAAAAAFYELDTAQRDLRITLETVSAAEETPETRRANAGFATLGEQVDQVSHDYITTLDAHDLDAEELEAGAANRAQRELARVTDALVRLKGDLERFEQSLTPLVARAQEQLAQVAPAVERAKAALLAATEALDGARRSGLGADELAARLAGLGPELRALNEGAGRHGVRPTIQRAERVRRQAEAIAADAARLPERAAEIDRRLTSLRTRAEAISNRADAVGPVLSELRRRFMANCWQDLQRVPEQAEEAVREAGEALAAARGERRAQRFEAATGQLARAHELLGSADEAVSAAGERLRRLNEIAGDPSGEIERTRFAVRDAQRLAMRGRTVPDPRHAGPLDAAVTRLERAVTELEEGGRNPDYWRFLTELEGVRETAGSVVEAIRAGR</sequence>
<accession>A0A286DNE6</accession>
<dbReference type="EMBL" id="OCNE01000002">
    <property type="protein sequence ID" value="SOD60227.1"/>
    <property type="molecule type" value="Genomic_DNA"/>
</dbReference>
<dbReference type="RefSeq" id="WP_097229497.1">
    <property type="nucleotide sequence ID" value="NZ_OCNE01000002.1"/>
</dbReference>
<reference evidence="2 3" key="1">
    <citation type="submission" date="2017-09" db="EMBL/GenBank/DDBJ databases">
        <authorList>
            <person name="Ehlers B."/>
            <person name="Leendertz F.H."/>
        </authorList>
    </citation>
    <scope>NUCLEOTIDE SEQUENCE [LARGE SCALE GENOMIC DNA]</scope>
    <source>
        <strain evidence="2 3">CGMCC 4.7095</strain>
    </source>
</reference>
<name>A0A286DNE6_9ACTN</name>
<keyword evidence="1" id="KW-0175">Coiled coil</keyword>
<dbReference type="AlphaFoldDB" id="A0A286DNE6"/>
<evidence type="ECO:0000313" key="3">
    <source>
        <dbReference type="Proteomes" id="UP000219072"/>
    </source>
</evidence>
<proteinExistence type="predicted"/>
<evidence type="ECO:0000256" key="1">
    <source>
        <dbReference type="SAM" id="Coils"/>
    </source>
</evidence>
<dbReference type="Proteomes" id="UP000219072">
    <property type="component" value="Unassembled WGS sequence"/>
</dbReference>
<protein>
    <recommendedName>
        <fullName evidence="4">Septation ring formation regulator EzrA</fullName>
    </recommendedName>
</protein>
<feature type="coiled-coil region" evidence="1">
    <location>
        <begin position="134"/>
        <end position="161"/>
    </location>
</feature>
<dbReference type="OrthoDB" id="3569687at2"/>
<keyword evidence="3" id="KW-1185">Reference proteome</keyword>